<feature type="compositionally biased region" description="Low complexity" evidence="1">
    <location>
        <begin position="79"/>
        <end position="91"/>
    </location>
</feature>
<feature type="region of interest" description="Disordered" evidence="1">
    <location>
        <begin position="231"/>
        <end position="269"/>
    </location>
</feature>
<dbReference type="EMBL" id="STGY01000010">
    <property type="protein sequence ID" value="THV42851.1"/>
    <property type="molecule type" value="Genomic_DNA"/>
</dbReference>
<gene>
    <name evidence="3" type="ORF">FAB82_03605</name>
</gene>
<reference evidence="3 4" key="2">
    <citation type="submission" date="2019-05" db="EMBL/GenBank/DDBJ databases">
        <title>Glycomyces buryatensis sp. nov.</title>
        <authorList>
            <person name="Nikitina E."/>
        </authorList>
    </citation>
    <scope>NUCLEOTIDE SEQUENCE [LARGE SCALE GENOMIC DNA]</scope>
    <source>
        <strain evidence="3 4">18</strain>
    </source>
</reference>
<dbReference type="OrthoDB" id="3362655at2"/>
<evidence type="ECO:0000256" key="1">
    <source>
        <dbReference type="SAM" id="MobiDB-lite"/>
    </source>
</evidence>
<keyword evidence="4" id="KW-1185">Reference proteome</keyword>
<reference evidence="4" key="1">
    <citation type="submission" date="2019-04" db="EMBL/GenBank/DDBJ databases">
        <title>Nocardioides xinjiangensis sp. nov.</title>
        <authorList>
            <person name="Liu S."/>
        </authorList>
    </citation>
    <scope>NUCLEOTIDE SEQUENCE [LARGE SCALE GENOMIC DNA]</scope>
    <source>
        <strain evidence="4">18</strain>
    </source>
</reference>
<comment type="caution">
    <text evidence="3">The sequence shown here is derived from an EMBL/GenBank/DDBJ whole genome shotgun (WGS) entry which is preliminary data.</text>
</comment>
<accession>A0A4S8QGK9</accession>
<feature type="compositionally biased region" description="Low complexity" evidence="1">
    <location>
        <begin position="232"/>
        <end position="246"/>
    </location>
</feature>
<keyword evidence="2" id="KW-0472">Membrane</keyword>
<sequence length="436" mass="45912">MAHGPSPFGIPQREQGRPSHSGADINSDDRSPATAAAAPHEPAARATARGLSDLGSDPIPVEWTRAGESPKGRSNEQFPLDTPLAADPAATVRNENAAGHGYFAPTDTERDGARRPGRTRAASQVDPGSSTTRGRTGAPVAKSGADLANAPTARLSAEEMSLPSSGTQRSPEEEMEQHLERIHASRPLRRAARRARKRTRWWLIALSVVSGLAVVAACGAGAFIVLREGEPDPVQSSQPQADPAQASEEDEAADAPQVVDPIENRDTDPEPITAAELFGAGTIAPEGAAGAYEVLDTEELSNCADAALDELAELLADTDCTQTVRSTLVSLDGAYVATAGVLNLADAAEAEELRTAIDEGLEGGFAAFRTGGAGEELGRSATMVGYNTYGHYLMYAVIGRTDGEHLESENEAVRTIVNDVVDVWLVDQLNPRREVE</sequence>
<dbReference type="AlphaFoldDB" id="A0A4S8QGK9"/>
<protein>
    <submittedName>
        <fullName evidence="3">Uncharacterized protein</fullName>
    </submittedName>
</protein>
<evidence type="ECO:0000313" key="3">
    <source>
        <dbReference type="EMBL" id="THV42851.1"/>
    </source>
</evidence>
<dbReference type="Proteomes" id="UP000308760">
    <property type="component" value="Unassembled WGS sequence"/>
</dbReference>
<evidence type="ECO:0000313" key="4">
    <source>
        <dbReference type="Proteomes" id="UP000308760"/>
    </source>
</evidence>
<name>A0A4S8QGK9_9ACTN</name>
<organism evidence="3 4">
    <name type="scientific">Glycomyces buryatensis</name>
    <dbReference type="NCBI Taxonomy" id="2570927"/>
    <lineage>
        <taxon>Bacteria</taxon>
        <taxon>Bacillati</taxon>
        <taxon>Actinomycetota</taxon>
        <taxon>Actinomycetes</taxon>
        <taxon>Glycomycetales</taxon>
        <taxon>Glycomycetaceae</taxon>
        <taxon>Glycomyces</taxon>
    </lineage>
</organism>
<feature type="compositionally biased region" description="Low complexity" evidence="1">
    <location>
        <begin position="32"/>
        <end position="49"/>
    </location>
</feature>
<proteinExistence type="predicted"/>
<keyword evidence="2" id="KW-1133">Transmembrane helix</keyword>
<dbReference type="RefSeq" id="WP_136533182.1">
    <property type="nucleotide sequence ID" value="NZ_STGY01000010.1"/>
</dbReference>
<feature type="transmembrane region" description="Helical" evidence="2">
    <location>
        <begin position="201"/>
        <end position="226"/>
    </location>
</feature>
<evidence type="ECO:0000256" key="2">
    <source>
        <dbReference type="SAM" id="Phobius"/>
    </source>
</evidence>
<keyword evidence="2" id="KW-0812">Transmembrane</keyword>
<feature type="region of interest" description="Disordered" evidence="1">
    <location>
        <begin position="1"/>
        <end position="180"/>
    </location>
</feature>
<feature type="compositionally biased region" description="Basic and acidic residues" evidence="1">
    <location>
        <begin position="170"/>
        <end position="180"/>
    </location>
</feature>